<evidence type="ECO:0000313" key="2">
    <source>
        <dbReference type="Proteomes" id="UP001183127"/>
    </source>
</evidence>
<organism evidence="1 2">
    <name type="scientific">Pseudomonas entomophila</name>
    <dbReference type="NCBI Taxonomy" id="312306"/>
    <lineage>
        <taxon>Bacteria</taxon>
        <taxon>Pseudomonadati</taxon>
        <taxon>Pseudomonadota</taxon>
        <taxon>Gammaproteobacteria</taxon>
        <taxon>Pseudomonadales</taxon>
        <taxon>Pseudomonadaceae</taxon>
        <taxon>Pseudomonas</taxon>
    </lineage>
</organism>
<sequence length="200" mass="22375">MKRVNKSIAPGDLFCIPALSKEGEGFVVARFIDVVSGNAGYLIEVFKKFYKALPGSLADVDVSERLFRPVLCSFNFTDIPRWRVLFQDAAYEKAQSCFADIVLEFVPYLWVGGEKRPKGSVAEGKGLEPSVCWRTLHVIFRVNAHLAGIFKQDEPYDYHRLPAEMRVDDDAAVQAVIELAESVEQALAMKEAAWKKTAKA</sequence>
<dbReference type="RefSeq" id="WP_011533346.1">
    <property type="nucleotide sequence ID" value="NZ_CP132921.1"/>
</dbReference>
<dbReference type="EMBL" id="CP132921">
    <property type="protein sequence ID" value="WMW04271.1"/>
    <property type="molecule type" value="Genomic_DNA"/>
</dbReference>
<keyword evidence="2" id="KW-1185">Reference proteome</keyword>
<accession>A0ABY9QJQ0</accession>
<name>A0ABY9QJQ0_9PSED</name>
<gene>
    <name evidence="1" type="ORF">RAH46_18275</name>
</gene>
<evidence type="ECO:0000313" key="1">
    <source>
        <dbReference type="EMBL" id="WMW04271.1"/>
    </source>
</evidence>
<proteinExistence type="predicted"/>
<reference evidence="1 2" key="1">
    <citation type="submission" date="2023-08" db="EMBL/GenBank/DDBJ databases">
        <title>Complete Genome Sequence of Pseudomonas entomophila TVIN A01.</title>
        <authorList>
            <person name="Shelke T."/>
            <person name="Mahar N.S."/>
            <person name="Gupta I."/>
            <person name="Gupta V."/>
        </authorList>
    </citation>
    <scope>NUCLEOTIDE SEQUENCE [LARGE SCALE GENOMIC DNA]</scope>
    <source>
        <strain evidence="1 2">TVIN-A01</strain>
    </source>
</reference>
<protein>
    <submittedName>
        <fullName evidence="1">Uncharacterized protein</fullName>
    </submittedName>
</protein>
<dbReference type="GeneID" id="32805321"/>
<dbReference type="Proteomes" id="UP001183127">
    <property type="component" value="Chromosome"/>
</dbReference>